<name>A0ABV1DF67_9FIRM</name>
<organism evidence="1 2">
    <name type="scientific">Enterocloster hominis</name>
    <name type="common">ex Hitch et al. 2024</name>
    <dbReference type="NCBI Taxonomy" id="1917870"/>
    <lineage>
        <taxon>Bacteria</taxon>
        <taxon>Bacillati</taxon>
        <taxon>Bacillota</taxon>
        <taxon>Clostridia</taxon>
        <taxon>Lachnospirales</taxon>
        <taxon>Lachnospiraceae</taxon>
        <taxon>Enterocloster</taxon>
    </lineage>
</organism>
<accession>A0ABV1DF67</accession>
<dbReference type="RefSeq" id="WP_349119383.1">
    <property type="nucleotide sequence ID" value="NZ_JBBMFM010000256.1"/>
</dbReference>
<evidence type="ECO:0000313" key="2">
    <source>
        <dbReference type="Proteomes" id="UP001454086"/>
    </source>
</evidence>
<feature type="non-terminal residue" evidence="1">
    <location>
        <position position="1"/>
    </location>
</feature>
<gene>
    <name evidence="1" type="ORF">WMQ36_29140</name>
</gene>
<comment type="caution">
    <text evidence="1">The sequence shown here is derived from an EMBL/GenBank/DDBJ whole genome shotgun (WGS) entry which is preliminary data.</text>
</comment>
<sequence>GSTTAFEIAVDAKENGEGPIKENDNLLDDIIYIGEYLDSDVENPNLEIAKGSDGKYIVQIGIYRLTSLEDGVGELTADGLLFTATDAAGNPISGIITGDGQTATVTFTDSTWEYLPNDSSFRYTKASDTPDLWND</sequence>
<dbReference type="Proteomes" id="UP001454086">
    <property type="component" value="Unassembled WGS sequence"/>
</dbReference>
<reference evidence="1 2" key="1">
    <citation type="submission" date="2024-03" db="EMBL/GenBank/DDBJ databases">
        <title>Human intestinal bacterial collection.</title>
        <authorList>
            <person name="Pauvert C."/>
            <person name="Hitch T.C.A."/>
            <person name="Clavel T."/>
        </authorList>
    </citation>
    <scope>NUCLEOTIDE SEQUENCE [LARGE SCALE GENOMIC DNA]</scope>
    <source>
        <strain evidence="1 2">CLA-SR-H021</strain>
    </source>
</reference>
<dbReference type="EMBL" id="JBBMFM010000256">
    <property type="protein sequence ID" value="MEQ2429034.1"/>
    <property type="molecule type" value="Genomic_DNA"/>
</dbReference>
<keyword evidence="2" id="KW-1185">Reference proteome</keyword>
<proteinExistence type="predicted"/>
<evidence type="ECO:0000313" key="1">
    <source>
        <dbReference type="EMBL" id="MEQ2429034.1"/>
    </source>
</evidence>
<protein>
    <submittedName>
        <fullName evidence="1">Uncharacterized protein</fullName>
    </submittedName>
</protein>